<evidence type="ECO:0000313" key="1">
    <source>
        <dbReference type="Proteomes" id="UP000694846"/>
    </source>
</evidence>
<dbReference type="PANTHER" id="PTHR31909:SF3">
    <property type="entry name" value="SIMILAR TO PROTEIN C20ORF85 HOMOLOG"/>
    <property type="match status" value="1"/>
</dbReference>
<dbReference type="RefSeq" id="XP_025420697.1">
    <property type="nucleotide sequence ID" value="XM_025564912.1"/>
</dbReference>
<dbReference type="AlphaFoldDB" id="A0A8B8GDE3"/>
<dbReference type="GeneID" id="112690815"/>
<protein>
    <submittedName>
        <fullName evidence="2">Uncharacterized protein C20orf85 homolog</fullName>
    </submittedName>
</protein>
<dbReference type="InterPro" id="IPR020339">
    <property type="entry name" value="C20orf85-like"/>
</dbReference>
<gene>
    <name evidence="2" type="primary">LOC112690815</name>
</gene>
<name>A0A8B8GDE3_9HEMI</name>
<dbReference type="Proteomes" id="UP000694846">
    <property type="component" value="Unplaced"/>
</dbReference>
<evidence type="ECO:0000313" key="2">
    <source>
        <dbReference type="RefSeq" id="XP_025420697.1"/>
    </source>
</evidence>
<dbReference type="Pfam" id="PF14945">
    <property type="entry name" value="LLC1"/>
    <property type="match status" value="1"/>
</dbReference>
<sequence>MARRNVSVADDEIFRNRCEHEIKAHDNWPKKWGWILDENKKTDSKLQIIKEIKEDFKYIDPRHMFPFPITTSKEIGWLSSKQEFQLEIYGPDIMCLPIGKETK</sequence>
<dbReference type="PANTHER" id="PTHR31909">
    <property type="entry name" value="CHROMOSOME 20 ORF85 FAMILY MEMBER"/>
    <property type="match status" value="1"/>
</dbReference>
<proteinExistence type="predicted"/>
<keyword evidence="1" id="KW-1185">Reference proteome</keyword>
<accession>A0A8B8GDE3</accession>
<reference evidence="2" key="1">
    <citation type="submission" date="2025-08" db="UniProtKB">
        <authorList>
            <consortium name="RefSeq"/>
        </authorList>
    </citation>
    <scope>IDENTIFICATION</scope>
    <source>
        <tissue evidence="2">Whole body</tissue>
    </source>
</reference>
<dbReference type="OrthoDB" id="10031946at2759"/>
<organism evidence="1 2">
    <name type="scientific">Sipha flava</name>
    <name type="common">yellow sugarcane aphid</name>
    <dbReference type="NCBI Taxonomy" id="143950"/>
    <lineage>
        <taxon>Eukaryota</taxon>
        <taxon>Metazoa</taxon>
        <taxon>Ecdysozoa</taxon>
        <taxon>Arthropoda</taxon>
        <taxon>Hexapoda</taxon>
        <taxon>Insecta</taxon>
        <taxon>Pterygota</taxon>
        <taxon>Neoptera</taxon>
        <taxon>Paraneoptera</taxon>
        <taxon>Hemiptera</taxon>
        <taxon>Sternorrhyncha</taxon>
        <taxon>Aphidomorpha</taxon>
        <taxon>Aphidoidea</taxon>
        <taxon>Aphididae</taxon>
        <taxon>Sipha</taxon>
    </lineage>
</organism>